<dbReference type="InterPro" id="IPR027267">
    <property type="entry name" value="AH/BAR_dom_sf"/>
</dbReference>
<keyword evidence="7" id="KW-1185">Reference proteome</keyword>
<dbReference type="EMBL" id="CAMXCT010000175">
    <property type="protein sequence ID" value="CAI3975012.1"/>
    <property type="molecule type" value="Genomic_DNA"/>
</dbReference>
<evidence type="ECO:0000256" key="3">
    <source>
        <dbReference type="ARBA" id="ARBA00022553"/>
    </source>
</evidence>
<protein>
    <submittedName>
        <fullName evidence="6">Protein kinase C and casein kinase substrate in neurons protein 2 (Focal adhesion protein of 52 kDa) (FAP52)</fullName>
    </submittedName>
</protein>
<reference evidence="5" key="1">
    <citation type="submission" date="2022-10" db="EMBL/GenBank/DDBJ databases">
        <authorList>
            <person name="Chen Y."/>
            <person name="Dougan E. K."/>
            <person name="Chan C."/>
            <person name="Rhodes N."/>
            <person name="Thang M."/>
        </authorList>
    </citation>
    <scope>NUCLEOTIDE SEQUENCE</scope>
</reference>
<keyword evidence="6" id="KW-0418">Kinase</keyword>
<dbReference type="PANTHER" id="PTHR23065">
    <property type="entry name" value="PROLINE-SERINE-THREONINE PHOSPHATASE INTERACTING PROTEIN 1"/>
    <property type="match status" value="1"/>
</dbReference>
<evidence type="ECO:0000313" key="5">
    <source>
        <dbReference type="EMBL" id="CAI3975012.1"/>
    </source>
</evidence>
<dbReference type="Gene3D" id="1.20.1270.60">
    <property type="entry name" value="Arfaptin homology (AH) domain/BAR domain"/>
    <property type="match status" value="1"/>
</dbReference>
<name>A0A9P1BKI7_9DINO</name>
<feature type="compositionally biased region" description="Low complexity" evidence="4">
    <location>
        <begin position="16"/>
        <end position="27"/>
    </location>
</feature>
<evidence type="ECO:0000313" key="7">
    <source>
        <dbReference type="Proteomes" id="UP001152797"/>
    </source>
</evidence>
<comment type="subcellular location">
    <subcellularLocation>
        <location evidence="1">Cytoplasm</location>
    </subcellularLocation>
</comment>
<comment type="caution">
    <text evidence="5">The sequence shown here is derived from an EMBL/GenBank/DDBJ whole genome shotgun (WGS) entry which is preliminary data.</text>
</comment>
<organism evidence="5">
    <name type="scientific">Cladocopium goreaui</name>
    <dbReference type="NCBI Taxonomy" id="2562237"/>
    <lineage>
        <taxon>Eukaryota</taxon>
        <taxon>Sar</taxon>
        <taxon>Alveolata</taxon>
        <taxon>Dinophyceae</taxon>
        <taxon>Suessiales</taxon>
        <taxon>Symbiodiniaceae</taxon>
        <taxon>Cladocopium</taxon>
    </lineage>
</organism>
<gene>
    <name evidence="5" type="ORF">C1SCF055_LOCUS3374</name>
</gene>
<dbReference type="SUPFAM" id="SSF103657">
    <property type="entry name" value="BAR/IMD domain-like"/>
    <property type="match status" value="1"/>
</dbReference>
<dbReference type="PANTHER" id="PTHR23065:SF7">
    <property type="entry name" value="NOSTRIN, ISOFORM H"/>
    <property type="match status" value="1"/>
</dbReference>
<dbReference type="Proteomes" id="UP001152797">
    <property type="component" value="Unassembled WGS sequence"/>
</dbReference>
<evidence type="ECO:0000256" key="1">
    <source>
        <dbReference type="ARBA" id="ARBA00004496"/>
    </source>
</evidence>
<sequence length="616" mass="68825">MHLAESAGVQHAAPRSASEAASEAAETTTIAIAEAAQTEVDEPDEPGEPLTFREHLWDRFDVIWGWRMGPTRRMLEGFVCCMRERAQLERQYARGLLHCVAKLQQTTSEGAVPLPLEAVVSNLRHRAEQCAVLAEELDQEVADTMERMLEQHAEVSRRMHSDGVCLMRHWQSASQGFEGAEEKYHQACSAAELEAVQCAALSPLKPTEWKQWAERTIRASRQAVSAEKDFHKVLKKFNTSVELQERQMAHVLDAAQDMEEKRAMCFQDAVMKIAVFDTSWLRNVQYDIDSGVQALEDCDGLQDLQAFMRRNRTKATFPSKHLSRPPWEMCATDPADGDAIRSESSGASELILRKSQELQPLVRSLLRRGSKPHEVDAAESNLPSQEEVSKLCDLLAGRASQPLGLEGVTSECLIRTAFCFAIRSELSSSEASVHSAEPPQAAELGEDAFEVAVSLFQAALDGADKDCDVWNGRELLVLAKFLQLEESRKDVLLRVYNHPLWSRVTFWEDLLLAGLAEAHFQLILSRWAAPSRLPESLSCLATSVDAASAKREVQEVVMTPFLQRYMAYMVSLGINFEQARGSAMRTLRKHVELLGTSHEAYLQLITHEADAMPLAK</sequence>
<reference evidence="6 7" key="2">
    <citation type="submission" date="2024-05" db="EMBL/GenBank/DDBJ databases">
        <authorList>
            <person name="Chen Y."/>
            <person name="Shah S."/>
            <person name="Dougan E. K."/>
            <person name="Thang M."/>
            <person name="Chan C."/>
        </authorList>
    </citation>
    <scope>NUCLEOTIDE SEQUENCE [LARGE SCALE GENOMIC DNA]</scope>
</reference>
<evidence type="ECO:0000256" key="2">
    <source>
        <dbReference type="ARBA" id="ARBA00022490"/>
    </source>
</evidence>
<dbReference type="EMBL" id="CAMXCT020000175">
    <property type="protein sequence ID" value="CAL1128387.1"/>
    <property type="molecule type" value="Genomic_DNA"/>
</dbReference>
<accession>A0A9P1BKI7</accession>
<dbReference type="GO" id="GO:0005886">
    <property type="term" value="C:plasma membrane"/>
    <property type="evidence" value="ECO:0007669"/>
    <property type="project" value="TreeGrafter"/>
</dbReference>
<feature type="region of interest" description="Disordered" evidence="4">
    <location>
        <begin position="1"/>
        <end position="27"/>
    </location>
</feature>
<keyword evidence="2" id="KW-0963">Cytoplasm</keyword>
<keyword evidence="3" id="KW-0597">Phosphoprotein</keyword>
<keyword evidence="6" id="KW-0808">Transferase</keyword>
<evidence type="ECO:0000256" key="4">
    <source>
        <dbReference type="SAM" id="MobiDB-lite"/>
    </source>
</evidence>
<dbReference type="OrthoDB" id="10255128at2759"/>
<dbReference type="GO" id="GO:0043226">
    <property type="term" value="C:organelle"/>
    <property type="evidence" value="ECO:0007669"/>
    <property type="project" value="UniProtKB-ARBA"/>
</dbReference>
<dbReference type="GO" id="GO:0005737">
    <property type="term" value="C:cytoplasm"/>
    <property type="evidence" value="ECO:0007669"/>
    <property type="project" value="TreeGrafter"/>
</dbReference>
<proteinExistence type="predicted"/>
<dbReference type="AlphaFoldDB" id="A0A9P1BKI7"/>
<dbReference type="GO" id="GO:0016301">
    <property type="term" value="F:kinase activity"/>
    <property type="evidence" value="ECO:0007669"/>
    <property type="project" value="UniProtKB-KW"/>
</dbReference>
<dbReference type="EMBL" id="CAMXCT030000175">
    <property type="protein sequence ID" value="CAL4762324.1"/>
    <property type="molecule type" value="Genomic_DNA"/>
</dbReference>
<evidence type="ECO:0000313" key="6">
    <source>
        <dbReference type="EMBL" id="CAL4762324.1"/>
    </source>
</evidence>